<reference evidence="1 2" key="1">
    <citation type="journal article" date="2010" name="Stand. Genomic Sci.">
        <title>Complete genome sequence of Meiothermus silvanus type strain (VI-R2).</title>
        <authorList>
            <person name="Sikorski J."/>
            <person name="Tindall B.J."/>
            <person name="Lowry S."/>
            <person name="Lucas S."/>
            <person name="Nolan M."/>
            <person name="Copeland A."/>
            <person name="Glavina Del Rio T."/>
            <person name="Tice H."/>
            <person name="Cheng J.F."/>
            <person name="Han C."/>
            <person name="Pitluck S."/>
            <person name="Liolios K."/>
            <person name="Ivanova N."/>
            <person name="Mavromatis K."/>
            <person name="Mikhailova N."/>
            <person name="Pati A."/>
            <person name="Goodwin L."/>
            <person name="Chen A."/>
            <person name="Palaniappan K."/>
            <person name="Land M."/>
            <person name="Hauser L."/>
            <person name="Chang Y.J."/>
            <person name="Jeffries C.D."/>
            <person name="Rohde M."/>
            <person name="Goker M."/>
            <person name="Woyke T."/>
            <person name="Bristow J."/>
            <person name="Eisen J.A."/>
            <person name="Markowitz V."/>
            <person name="Hugenholtz P."/>
            <person name="Kyrpides N.C."/>
            <person name="Klenk H.P."/>
            <person name="Lapidus A."/>
        </authorList>
    </citation>
    <scope>NUCLEOTIDE SEQUENCE [LARGE SCALE GENOMIC DNA]</scope>
    <source>
        <strain evidence="2">ATCC 700542 / DSM 9946 / VI-R2</strain>
        <plasmid evidence="2">Plasmid pMESIL02</plasmid>
    </source>
</reference>
<dbReference type="AlphaFoldDB" id="D7BJQ2"/>
<dbReference type="Proteomes" id="UP000001916">
    <property type="component" value="Plasmid pMESIL02"/>
</dbReference>
<keyword evidence="2" id="KW-1185">Reference proteome</keyword>
<name>D7BJQ2_ALLS1</name>
<gene>
    <name evidence="1" type="ORF">Mesil_3618</name>
</gene>
<dbReference type="KEGG" id="msv:Mesil_3618"/>
<evidence type="ECO:0000313" key="1">
    <source>
        <dbReference type="EMBL" id="ADH65408.1"/>
    </source>
</evidence>
<accession>D7BJQ2</accession>
<geneLocation type="plasmid" evidence="1 2">
    <name>pMESIL02</name>
</geneLocation>
<protein>
    <submittedName>
        <fullName evidence="1">Uncharacterized protein</fullName>
    </submittedName>
</protein>
<sequence>MEHSQTLTLGVDLGLHKSYLAVVEPGQPARVVEVVGAENPQLTAALNRLLATYPIALAVVEGLTRRPLKGRMDSESFRALRRLGHRVSGLLLAQGIEVLRPRAVEAMGWQREEGPGWRQAFTGLTRPREQDVIRRLLELQQEGRLAGEVPRNPHAADAVGMALVGAA</sequence>
<proteinExistence type="predicted"/>
<dbReference type="RefSeq" id="WP_013159882.1">
    <property type="nucleotide sequence ID" value="NC_014214.1"/>
</dbReference>
<evidence type="ECO:0000313" key="2">
    <source>
        <dbReference type="Proteomes" id="UP000001916"/>
    </source>
</evidence>
<organism evidence="1 2">
    <name type="scientific">Allomeiothermus silvanus (strain ATCC 700542 / DSM 9946 / NBRC 106475 / NCIMB 13440 / VI-R2)</name>
    <name type="common">Thermus silvanus</name>
    <dbReference type="NCBI Taxonomy" id="526227"/>
    <lineage>
        <taxon>Bacteria</taxon>
        <taxon>Thermotogati</taxon>
        <taxon>Deinococcota</taxon>
        <taxon>Deinococci</taxon>
        <taxon>Thermales</taxon>
        <taxon>Thermaceae</taxon>
        <taxon>Allomeiothermus</taxon>
    </lineage>
</organism>
<dbReference type="HOGENOM" id="CLU_1592626_0_0_0"/>
<keyword evidence="1" id="KW-0614">Plasmid</keyword>
<dbReference type="EMBL" id="CP002044">
    <property type="protein sequence ID" value="ADH65408.1"/>
    <property type="molecule type" value="Genomic_DNA"/>
</dbReference>